<keyword evidence="1" id="KW-0812">Transmembrane</keyword>
<feature type="transmembrane region" description="Helical" evidence="1">
    <location>
        <begin position="20"/>
        <end position="37"/>
    </location>
</feature>
<name>A0A4D5RXM1_IXOSC</name>
<protein>
    <submittedName>
        <fullName evidence="2">Uncharacterized protein</fullName>
    </submittedName>
</protein>
<evidence type="ECO:0000256" key="1">
    <source>
        <dbReference type="SAM" id="Phobius"/>
    </source>
</evidence>
<proteinExistence type="predicted"/>
<evidence type="ECO:0000313" key="2">
    <source>
        <dbReference type="EMBL" id="MOY41426.1"/>
    </source>
</evidence>
<keyword evidence="1" id="KW-1133">Transmembrane helix</keyword>
<sequence>MLLLFRCTTSWVKVLCWLRVWFVTAAFSQFPVVRFLLRISGQRTKTKEGRRKKESPRKKQLFSGCTITISVRLGTDRAI</sequence>
<keyword evidence="1" id="KW-0472">Membrane</keyword>
<reference evidence="2" key="1">
    <citation type="submission" date="2019-04" db="EMBL/GenBank/DDBJ databases">
        <title>An insight into the mialome of Ixodes scapularis.</title>
        <authorList>
            <person name="Ribeiro J.M."/>
            <person name="Mather T.N."/>
            <person name="Karim S."/>
        </authorList>
    </citation>
    <scope>NUCLEOTIDE SEQUENCE</scope>
</reference>
<accession>A0A4D5RXM1</accession>
<dbReference type="EMBL" id="GHJT01007455">
    <property type="protein sequence ID" value="MOY41426.1"/>
    <property type="molecule type" value="Transcribed_RNA"/>
</dbReference>
<dbReference type="AlphaFoldDB" id="A0A4D5RXM1"/>
<organism evidence="2">
    <name type="scientific">Ixodes scapularis</name>
    <name type="common">Black-legged tick</name>
    <name type="synonym">Deer tick</name>
    <dbReference type="NCBI Taxonomy" id="6945"/>
    <lineage>
        <taxon>Eukaryota</taxon>
        <taxon>Metazoa</taxon>
        <taxon>Ecdysozoa</taxon>
        <taxon>Arthropoda</taxon>
        <taxon>Chelicerata</taxon>
        <taxon>Arachnida</taxon>
        <taxon>Acari</taxon>
        <taxon>Parasitiformes</taxon>
        <taxon>Ixodida</taxon>
        <taxon>Ixodoidea</taxon>
        <taxon>Ixodidae</taxon>
        <taxon>Ixodinae</taxon>
        <taxon>Ixodes</taxon>
    </lineage>
</organism>